<evidence type="ECO:0000313" key="6">
    <source>
        <dbReference type="Proteomes" id="UP001190700"/>
    </source>
</evidence>
<dbReference type="InterPro" id="IPR036388">
    <property type="entry name" value="WH-like_DNA-bd_sf"/>
</dbReference>
<dbReference type="PANTHER" id="PTHR47835">
    <property type="entry name" value="HFM1, ATP DEPENDENT DNA HELICASE HOMOLOG"/>
    <property type="match status" value="1"/>
</dbReference>
<dbReference type="EMBL" id="LGRX02022830">
    <property type="protein sequence ID" value="KAK3255241.1"/>
    <property type="molecule type" value="Genomic_DNA"/>
</dbReference>
<dbReference type="InterPro" id="IPR052247">
    <property type="entry name" value="Meiotic_Crossover_Helicase"/>
</dbReference>
<name>A0AAE0KNQ2_9CHLO</name>
<feature type="domain" description="MER3 helicase-like winged helix" evidence="4">
    <location>
        <begin position="21"/>
        <end position="86"/>
    </location>
</feature>
<proteinExistence type="predicted"/>
<evidence type="ECO:0000256" key="2">
    <source>
        <dbReference type="ARBA" id="ARBA00034808"/>
    </source>
</evidence>
<protein>
    <recommendedName>
        <fullName evidence="2">DNA 3'-5' helicase</fullName>
        <ecNumber evidence="2">5.6.2.4</ecNumber>
    </recommendedName>
</protein>
<dbReference type="Pfam" id="PF23445">
    <property type="entry name" value="WHD_SNRNP200"/>
    <property type="match status" value="1"/>
</dbReference>
<dbReference type="Gene3D" id="1.10.10.10">
    <property type="entry name" value="Winged helix-like DNA-binding domain superfamily/Winged helix DNA-binding domain"/>
    <property type="match status" value="1"/>
</dbReference>
<evidence type="ECO:0000313" key="5">
    <source>
        <dbReference type="EMBL" id="KAK3255241.1"/>
    </source>
</evidence>
<dbReference type="GO" id="GO:0016787">
    <property type="term" value="F:hydrolase activity"/>
    <property type="evidence" value="ECO:0007669"/>
    <property type="project" value="UniProtKB-KW"/>
</dbReference>
<organism evidence="5 6">
    <name type="scientific">Cymbomonas tetramitiformis</name>
    <dbReference type="NCBI Taxonomy" id="36881"/>
    <lineage>
        <taxon>Eukaryota</taxon>
        <taxon>Viridiplantae</taxon>
        <taxon>Chlorophyta</taxon>
        <taxon>Pyramimonadophyceae</taxon>
        <taxon>Pyramimonadales</taxon>
        <taxon>Pyramimonadaceae</taxon>
        <taxon>Cymbomonas</taxon>
    </lineage>
</organism>
<dbReference type="InterPro" id="IPR057842">
    <property type="entry name" value="WH_MER3"/>
</dbReference>
<dbReference type="EC" id="5.6.2.4" evidence="2"/>
<sequence length="118" mass="12879">MTSQSMITRYTKLLGGTESIESSLHNSLEEYLNAEIVLSTIKDIASAIIWLKQTYFYIRARSCPEKYGLVMTDGSGLEMALQKLGQAVIGDDGSVTDTSQAKKVTALGLFPQSTPEPK</sequence>
<dbReference type="Proteomes" id="UP001190700">
    <property type="component" value="Unassembled WGS sequence"/>
</dbReference>
<keyword evidence="6" id="KW-1185">Reference proteome</keyword>
<accession>A0AAE0KNQ2</accession>
<dbReference type="GO" id="GO:0043138">
    <property type="term" value="F:3'-5' DNA helicase activity"/>
    <property type="evidence" value="ECO:0007669"/>
    <property type="project" value="UniProtKB-EC"/>
</dbReference>
<dbReference type="PANTHER" id="PTHR47835:SF3">
    <property type="entry name" value="HELICASE FOR MEIOSIS 1"/>
    <property type="match status" value="1"/>
</dbReference>
<gene>
    <name evidence="5" type="ORF">CYMTET_35566</name>
</gene>
<evidence type="ECO:0000256" key="3">
    <source>
        <dbReference type="ARBA" id="ARBA00048988"/>
    </source>
</evidence>
<comment type="catalytic activity">
    <reaction evidence="1">
        <text>Couples ATP hydrolysis with the unwinding of duplex DNA by translocating in the 3'-5' direction.</text>
        <dbReference type="EC" id="5.6.2.4"/>
    </reaction>
</comment>
<comment type="catalytic activity">
    <reaction evidence="3">
        <text>ATP + H2O = ADP + phosphate + H(+)</text>
        <dbReference type="Rhea" id="RHEA:13065"/>
        <dbReference type="ChEBI" id="CHEBI:15377"/>
        <dbReference type="ChEBI" id="CHEBI:15378"/>
        <dbReference type="ChEBI" id="CHEBI:30616"/>
        <dbReference type="ChEBI" id="CHEBI:43474"/>
        <dbReference type="ChEBI" id="CHEBI:456216"/>
        <dbReference type="EC" id="5.6.2.4"/>
    </reaction>
</comment>
<dbReference type="AlphaFoldDB" id="A0AAE0KNQ2"/>
<reference evidence="5 6" key="1">
    <citation type="journal article" date="2015" name="Genome Biol. Evol.">
        <title>Comparative Genomics of a Bacterivorous Green Alga Reveals Evolutionary Causalities and Consequences of Phago-Mixotrophic Mode of Nutrition.</title>
        <authorList>
            <person name="Burns J.A."/>
            <person name="Paasch A."/>
            <person name="Narechania A."/>
            <person name="Kim E."/>
        </authorList>
    </citation>
    <scope>NUCLEOTIDE SEQUENCE [LARGE SCALE GENOMIC DNA]</scope>
    <source>
        <strain evidence="5 6">PLY_AMNH</strain>
    </source>
</reference>
<evidence type="ECO:0000256" key="1">
    <source>
        <dbReference type="ARBA" id="ARBA00034617"/>
    </source>
</evidence>
<comment type="caution">
    <text evidence="5">The sequence shown here is derived from an EMBL/GenBank/DDBJ whole genome shotgun (WGS) entry which is preliminary data.</text>
</comment>
<evidence type="ECO:0000259" key="4">
    <source>
        <dbReference type="Pfam" id="PF23445"/>
    </source>
</evidence>